<feature type="domain" description="Gram-positive cocci surface proteins LPxTG" evidence="7">
    <location>
        <begin position="68"/>
        <end position="101"/>
    </location>
</feature>
<gene>
    <name evidence="8" type="ORF">ITQ97_09790</name>
</gene>
<feature type="transmembrane region" description="Helical" evidence="6">
    <location>
        <begin position="78"/>
        <end position="95"/>
    </location>
</feature>
<dbReference type="AlphaFoldDB" id="A0AA40XAT4"/>
<keyword evidence="6" id="KW-0812">Transmembrane</keyword>
<proteinExistence type="predicted"/>
<evidence type="ECO:0000256" key="3">
    <source>
        <dbReference type="ARBA" id="ARBA00022729"/>
    </source>
</evidence>
<evidence type="ECO:0000256" key="5">
    <source>
        <dbReference type="SAM" id="MobiDB-lite"/>
    </source>
</evidence>
<evidence type="ECO:0000259" key="7">
    <source>
        <dbReference type="PROSITE" id="PS50847"/>
    </source>
</evidence>
<evidence type="ECO:0000256" key="4">
    <source>
        <dbReference type="ARBA" id="ARBA00023088"/>
    </source>
</evidence>
<evidence type="ECO:0000256" key="2">
    <source>
        <dbReference type="ARBA" id="ARBA00022525"/>
    </source>
</evidence>
<keyword evidence="1" id="KW-0134">Cell wall</keyword>
<keyword evidence="3" id="KW-0732">Signal</keyword>
<evidence type="ECO:0000256" key="6">
    <source>
        <dbReference type="SAM" id="Phobius"/>
    </source>
</evidence>
<protein>
    <submittedName>
        <fullName evidence="8">LPXTG cell wall anchor domain-containing protein</fullName>
    </submittedName>
</protein>
<keyword evidence="4" id="KW-0572">Peptidoglycan-anchor</keyword>
<evidence type="ECO:0000313" key="9">
    <source>
        <dbReference type="Proteomes" id="UP000743107"/>
    </source>
</evidence>
<accession>A0AA40XAT4</accession>
<feature type="compositionally biased region" description="Low complexity" evidence="5">
    <location>
        <begin position="61"/>
        <end position="73"/>
    </location>
</feature>
<keyword evidence="6" id="KW-0472">Membrane</keyword>
<dbReference type="PROSITE" id="PS50847">
    <property type="entry name" value="GRAM_POS_ANCHORING"/>
    <property type="match status" value="1"/>
</dbReference>
<name>A0AA40XAT4_PEDPE</name>
<feature type="region of interest" description="Disordered" evidence="5">
    <location>
        <begin position="1"/>
        <end position="73"/>
    </location>
</feature>
<reference evidence="8" key="1">
    <citation type="submission" date="2020-11" db="EMBL/GenBank/DDBJ databases">
        <title>Antibiotic susceptibility profiles of Pediococcus pentosaceus from various origins and their implications for the safety assessment of strains with food-technology applications.</title>
        <authorList>
            <person name="Shani N."/>
            <person name="Oberhaensli S."/>
            <person name="Arias E."/>
        </authorList>
    </citation>
    <scope>NUCLEOTIDE SEQUENCE</scope>
    <source>
        <strain evidence="8">FAM 19164</strain>
    </source>
</reference>
<dbReference type="InterPro" id="IPR019931">
    <property type="entry name" value="LPXTG_anchor"/>
</dbReference>
<dbReference type="Proteomes" id="UP000743107">
    <property type="component" value="Unassembled WGS sequence"/>
</dbReference>
<keyword evidence="6" id="KW-1133">Transmembrane helix</keyword>
<evidence type="ECO:0000256" key="1">
    <source>
        <dbReference type="ARBA" id="ARBA00022512"/>
    </source>
</evidence>
<evidence type="ECO:0000313" key="8">
    <source>
        <dbReference type="EMBL" id="MBF7128075.1"/>
    </source>
</evidence>
<dbReference type="EMBL" id="JADOFV010000006">
    <property type="protein sequence ID" value="MBF7128075.1"/>
    <property type="molecule type" value="Genomic_DNA"/>
</dbReference>
<organism evidence="8 9">
    <name type="scientific">Pediococcus pentosaceus</name>
    <dbReference type="NCBI Taxonomy" id="1255"/>
    <lineage>
        <taxon>Bacteria</taxon>
        <taxon>Bacillati</taxon>
        <taxon>Bacillota</taxon>
        <taxon>Bacilli</taxon>
        <taxon>Lactobacillales</taxon>
        <taxon>Lactobacillaceae</taxon>
        <taxon>Pediococcus</taxon>
    </lineage>
</organism>
<comment type="caution">
    <text evidence="8">The sequence shown here is derived from an EMBL/GenBank/DDBJ whole genome shotgun (WGS) entry which is preliminary data.</text>
</comment>
<keyword evidence="2" id="KW-0964">Secreted</keyword>
<dbReference type="NCBIfam" id="TIGR01167">
    <property type="entry name" value="LPXTG_anchor"/>
    <property type="match status" value="1"/>
</dbReference>
<sequence length="101" mass="9789">MAAITSPVVDGGQRGQAQGAPDVHPAAPGYKNDGQGGVQLVPAASQVGRPQSGAGQGQSPATTTAAAMPATGDTHSPLAAIGLAILSVLGLAGLVSRKRRV</sequence>